<gene>
    <name evidence="3" type="ORF">COT65_01300</name>
</gene>
<comment type="caution">
    <text evidence="3">The sequence shown here is derived from an EMBL/GenBank/DDBJ whole genome shotgun (WGS) entry which is preliminary data.</text>
</comment>
<dbReference type="PANTHER" id="PTHR21180:SF32">
    <property type="entry name" value="ENDONUCLEASE_EXONUCLEASE_PHOSPHATASE FAMILY DOMAIN-CONTAINING PROTEIN 1"/>
    <property type="match status" value="1"/>
</dbReference>
<dbReference type="InterPro" id="IPR019554">
    <property type="entry name" value="Soluble_ligand-bd"/>
</dbReference>
<evidence type="ECO:0000313" key="3">
    <source>
        <dbReference type="EMBL" id="PIS13982.1"/>
    </source>
</evidence>
<protein>
    <recommendedName>
        <fullName evidence="2">Soluble ligand binding domain-containing protein</fullName>
    </recommendedName>
</protein>
<dbReference type="AlphaFoldDB" id="A0A2H0WMX1"/>
<dbReference type="Gene3D" id="1.10.150.320">
    <property type="entry name" value="Photosystem II 12 kDa extrinsic protein"/>
    <property type="match status" value="1"/>
</dbReference>
<dbReference type="Pfam" id="PF12836">
    <property type="entry name" value="HHH_3"/>
    <property type="match status" value="1"/>
</dbReference>
<dbReference type="Proteomes" id="UP000230033">
    <property type="component" value="Unassembled WGS sequence"/>
</dbReference>
<evidence type="ECO:0000256" key="1">
    <source>
        <dbReference type="SAM" id="Phobius"/>
    </source>
</evidence>
<feature type="domain" description="Soluble ligand binding" evidence="2">
    <location>
        <begin position="63"/>
        <end position="119"/>
    </location>
</feature>
<proteinExistence type="predicted"/>
<feature type="transmembrane region" description="Helical" evidence="1">
    <location>
        <begin position="12"/>
        <end position="33"/>
    </location>
</feature>
<dbReference type="GO" id="GO:0015627">
    <property type="term" value="C:type II protein secretion system complex"/>
    <property type="evidence" value="ECO:0007669"/>
    <property type="project" value="TreeGrafter"/>
</dbReference>
<dbReference type="PANTHER" id="PTHR21180">
    <property type="entry name" value="ENDONUCLEASE/EXONUCLEASE/PHOSPHATASE FAMILY DOMAIN-CONTAINING PROTEIN 1"/>
    <property type="match status" value="1"/>
</dbReference>
<reference evidence="4" key="1">
    <citation type="submission" date="2017-09" db="EMBL/GenBank/DDBJ databases">
        <title>Depth-based differentiation of microbial function through sediment-hosted aquifers and enrichment of novel symbionts in the deep terrestrial subsurface.</title>
        <authorList>
            <person name="Probst A.J."/>
            <person name="Ladd B."/>
            <person name="Jarett J.K."/>
            <person name="Geller-Mcgrath D.E."/>
            <person name="Sieber C.M.K."/>
            <person name="Emerson J.B."/>
            <person name="Anantharaman K."/>
            <person name="Thomas B.C."/>
            <person name="Malmstrom R."/>
            <person name="Stieglmeier M."/>
            <person name="Klingl A."/>
            <person name="Woyke T."/>
            <person name="Ryan C.M."/>
            <person name="Banfield J.F."/>
        </authorList>
    </citation>
    <scope>NUCLEOTIDE SEQUENCE [LARGE SCALE GENOMIC DNA]</scope>
</reference>
<sequence>MAWEEIWAKYRLAVIVGLIGLILLALGILAIFLTTQGQPQIKILPFDSAQGEPASLVTGTILVDLRGAVQNPGVYELPEDSRINDLLIRAGGLAADADRVWLDKNINLAQKLTDGVKIYLPSLSEPLRSPVQRDEVGKININTASAAQLDALWGIGEARAKVIIAGRPYQTVEELITKAKIPKNVFEKIKNEITVY</sequence>
<evidence type="ECO:0000313" key="4">
    <source>
        <dbReference type="Proteomes" id="UP000230033"/>
    </source>
</evidence>
<evidence type="ECO:0000259" key="2">
    <source>
        <dbReference type="Pfam" id="PF10531"/>
    </source>
</evidence>
<accession>A0A2H0WMX1</accession>
<dbReference type="InterPro" id="IPR051675">
    <property type="entry name" value="Endo/Exo/Phosphatase_dom_1"/>
</dbReference>
<organism evidence="3 4">
    <name type="scientific">Candidatus Shapirobacteria bacterium CG09_land_8_20_14_0_10_47_13</name>
    <dbReference type="NCBI Taxonomy" id="1974481"/>
    <lineage>
        <taxon>Bacteria</taxon>
        <taxon>Candidatus Shapironibacteriota</taxon>
    </lineage>
</organism>
<dbReference type="GO" id="GO:0015628">
    <property type="term" value="P:protein secretion by the type II secretion system"/>
    <property type="evidence" value="ECO:0007669"/>
    <property type="project" value="TreeGrafter"/>
</dbReference>
<dbReference type="Pfam" id="PF10531">
    <property type="entry name" value="SLBB"/>
    <property type="match status" value="1"/>
</dbReference>
<dbReference type="EMBL" id="PEZJ01000017">
    <property type="protein sequence ID" value="PIS13982.1"/>
    <property type="molecule type" value="Genomic_DNA"/>
</dbReference>
<dbReference type="SUPFAM" id="SSF81585">
    <property type="entry name" value="PsbU/PolX domain-like"/>
    <property type="match status" value="1"/>
</dbReference>
<keyword evidence="1" id="KW-0472">Membrane</keyword>
<name>A0A2H0WMX1_9BACT</name>
<keyword evidence="1" id="KW-1133">Transmembrane helix</keyword>
<keyword evidence="1" id="KW-0812">Transmembrane</keyword>